<evidence type="ECO:0000256" key="10">
    <source>
        <dbReference type="ARBA" id="ARBA00023242"/>
    </source>
</evidence>
<dbReference type="InterPro" id="IPR007125">
    <property type="entry name" value="H2A/H2B/H3"/>
</dbReference>
<gene>
    <name evidence="15" type="ORF">POTOM_038916</name>
</gene>
<dbReference type="OrthoDB" id="658575at2759"/>
<dbReference type="PANTHER" id="PTHR23428">
    <property type="entry name" value="HISTONE H2B"/>
    <property type="match status" value="1"/>
</dbReference>
<keyword evidence="6" id="KW-1017">Isopeptide bond</keyword>
<dbReference type="AlphaFoldDB" id="A0A8X8CLT6"/>
<feature type="compositionally biased region" description="Basic and acidic residues" evidence="13">
    <location>
        <begin position="461"/>
        <end position="498"/>
    </location>
</feature>
<keyword evidence="12" id="KW-0175">Coiled coil</keyword>
<evidence type="ECO:0000256" key="4">
    <source>
        <dbReference type="ARBA" id="ARBA00006846"/>
    </source>
</evidence>
<evidence type="ECO:0000256" key="9">
    <source>
        <dbReference type="ARBA" id="ARBA00023125"/>
    </source>
</evidence>
<accession>A0A8X8CLT6</accession>
<feature type="coiled-coil region" evidence="12">
    <location>
        <begin position="91"/>
        <end position="125"/>
    </location>
</feature>
<name>A0A8X8CLT6_POPTO</name>
<evidence type="ECO:0000256" key="3">
    <source>
        <dbReference type="ARBA" id="ARBA00004286"/>
    </source>
</evidence>
<dbReference type="GO" id="GO:0030527">
    <property type="term" value="F:structural constituent of chromatin"/>
    <property type="evidence" value="ECO:0007669"/>
    <property type="project" value="InterPro"/>
</dbReference>
<comment type="subcellular location">
    <subcellularLocation>
        <location evidence="3">Chromosome</location>
    </subcellularLocation>
    <subcellularLocation>
        <location evidence="2">Nucleus</location>
    </subcellularLocation>
</comment>
<dbReference type="GO" id="GO:0000786">
    <property type="term" value="C:nucleosome"/>
    <property type="evidence" value="ECO:0007669"/>
    <property type="project" value="UniProtKB-KW"/>
</dbReference>
<protein>
    <recommendedName>
        <fullName evidence="14">Core Histone H2A/H2B/H3 domain-containing protein</fullName>
    </recommendedName>
</protein>
<evidence type="ECO:0000256" key="8">
    <source>
        <dbReference type="ARBA" id="ARBA00022990"/>
    </source>
</evidence>
<sequence length="598" mass="67416">MTMKLLLVMDPCYYTSHLRTDYKDLCLARSTNSTLFGGLFKAQRICCQSQEKIYRNSVHFSGVKFAAGSLSFWHQGVDALSPSRQAHPESIISLQEQLERKEIEIDTVQEQLERQEEMETRANDHPADICTDEQEMDTLRSSDMGPETEISNLQNAKQRQGNFREEVVRAGYVAGSTVKMSNDRESNLVELHNLEPRNTGLQEETRIMESETEAQKKPNAELRKQKMELHEHCAVLVAELRDSELFFSCYAGRLKLELSESNLKDVKSKEEKHKSIVKGAGIKTESSAYEKQQVTGETSSLRIQLLKTSVLQDEIPDLKRSLNEVKFENKKLESSLHILSGVNEELKAEKILSMQEIPDMQRAIAELGDCRHGKVSLEEKLFPLEGDLTARKAIGAQDDELKMSLPGGRRRRIRGHDIVTSAGVARFTGALFRLDPWMPTLKLNTRILPFNIFSGLESKMAPKAEKKPAEKKPAAAEKAPAEKKPRAEKKLPKEGASEKKKKKSKKGVETYKIYIFKVLKQVHPDIGISSKAMGIMNSFINDIFEKLAQESSRLARYNKKPTITSREIQTAVRLVLPGELAKHAVSEGTKAVTKFTSS</sequence>
<dbReference type="GO" id="GO:0005634">
    <property type="term" value="C:nucleus"/>
    <property type="evidence" value="ECO:0007669"/>
    <property type="project" value="UniProtKB-SubCell"/>
</dbReference>
<keyword evidence="16" id="KW-1185">Reference proteome</keyword>
<evidence type="ECO:0000313" key="16">
    <source>
        <dbReference type="Proteomes" id="UP000886885"/>
    </source>
</evidence>
<keyword evidence="8" id="KW-0007">Acetylation</keyword>
<dbReference type="PROSITE" id="PS00357">
    <property type="entry name" value="HISTONE_H2B"/>
    <property type="match status" value="1"/>
</dbReference>
<evidence type="ECO:0000256" key="12">
    <source>
        <dbReference type="SAM" id="Coils"/>
    </source>
</evidence>
<evidence type="ECO:0000313" key="15">
    <source>
        <dbReference type="EMBL" id="KAG6758557.1"/>
    </source>
</evidence>
<keyword evidence="7" id="KW-0832">Ubl conjugation</keyword>
<dbReference type="FunFam" id="1.10.20.10:FF:000014">
    <property type="entry name" value="Histone H2B"/>
    <property type="match status" value="1"/>
</dbReference>
<dbReference type="Pfam" id="PF00125">
    <property type="entry name" value="Histone"/>
    <property type="match status" value="1"/>
</dbReference>
<dbReference type="SMART" id="SM00427">
    <property type="entry name" value="H2B"/>
    <property type="match status" value="1"/>
</dbReference>
<feature type="region of interest" description="Disordered" evidence="13">
    <location>
        <begin position="461"/>
        <end position="503"/>
    </location>
</feature>
<dbReference type="InterPro" id="IPR055333">
    <property type="entry name" value="HISTONE_H2B_site"/>
</dbReference>
<dbReference type="EMBL" id="JAAWWB010000020">
    <property type="protein sequence ID" value="KAG6758557.1"/>
    <property type="molecule type" value="Genomic_DNA"/>
</dbReference>
<evidence type="ECO:0000256" key="5">
    <source>
        <dbReference type="ARBA" id="ARBA00022454"/>
    </source>
</evidence>
<keyword evidence="11" id="KW-0544">Nucleosome core</keyword>
<comment type="function">
    <text evidence="1">Core component of nucleosome. Nucleosomes wrap and compact DNA into chromatin, limiting DNA accessibility to the cellular machineries which require DNA as a template. Histones thereby play a central role in transcription regulation, DNA repair, DNA replication and chromosomal stability. DNA accessibility is regulated via a complex set of post-translational modifications of histones, also called histone code, and nucleosome remodeling.</text>
</comment>
<keyword evidence="5" id="KW-0158">Chromosome</keyword>
<evidence type="ECO:0000256" key="1">
    <source>
        <dbReference type="ARBA" id="ARBA00002001"/>
    </source>
</evidence>
<evidence type="ECO:0000256" key="6">
    <source>
        <dbReference type="ARBA" id="ARBA00022499"/>
    </source>
</evidence>
<dbReference type="GO" id="GO:0003677">
    <property type="term" value="F:DNA binding"/>
    <property type="evidence" value="ECO:0007669"/>
    <property type="project" value="UniProtKB-KW"/>
</dbReference>
<dbReference type="InterPro" id="IPR000558">
    <property type="entry name" value="Histone_H2B"/>
</dbReference>
<organism evidence="15 16">
    <name type="scientific">Populus tomentosa</name>
    <name type="common">Chinese white poplar</name>
    <dbReference type="NCBI Taxonomy" id="118781"/>
    <lineage>
        <taxon>Eukaryota</taxon>
        <taxon>Viridiplantae</taxon>
        <taxon>Streptophyta</taxon>
        <taxon>Embryophyta</taxon>
        <taxon>Tracheophyta</taxon>
        <taxon>Spermatophyta</taxon>
        <taxon>Magnoliopsida</taxon>
        <taxon>eudicotyledons</taxon>
        <taxon>Gunneridae</taxon>
        <taxon>Pentapetalae</taxon>
        <taxon>rosids</taxon>
        <taxon>fabids</taxon>
        <taxon>Malpighiales</taxon>
        <taxon>Salicaceae</taxon>
        <taxon>Saliceae</taxon>
        <taxon>Populus</taxon>
    </lineage>
</organism>
<keyword evidence="9" id="KW-0238">DNA-binding</keyword>
<evidence type="ECO:0000256" key="13">
    <source>
        <dbReference type="SAM" id="MobiDB-lite"/>
    </source>
</evidence>
<comment type="caution">
    <text evidence="15">The sequence shown here is derived from an EMBL/GenBank/DDBJ whole genome shotgun (WGS) entry which is preliminary data.</text>
</comment>
<comment type="similarity">
    <text evidence="4">Belongs to the histone H2B family.</text>
</comment>
<evidence type="ECO:0000259" key="14">
    <source>
        <dbReference type="Pfam" id="PF00125"/>
    </source>
</evidence>
<feature type="domain" description="Core Histone H2A/H2B/H3" evidence="14">
    <location>
        <begin position="496"/>
        <end position="574"/>
    </location>
</feature>
<dbReference type="Proteomes" id="UP000886885">
    <property type="component" value="Chromosome 10D"/>
</dbReference>
<evidence type="ECO:0000256" key="7">
    <source>
        <dbReference type="ARBA" id="ARBA00022843"/>
    </source>
</evidence>
<keyword evidence="10" id="KW-0539">Nucleus</keyword>
<dbReference type="CDD" id="cd22910">
    <property type="entry name" value="HFD_H2B"/>
    <property type="match status" value="1"/>
</dbReference>
<evidence type="ECO:0000256" key="2">
    <source>
        <dbReference type="ARBA" id="ARBA00004123"/>
    </source>
</evidence>
<evidence type="ECO:0000256" key="11">
    <source>
        <dbReference type="ARBA" id="ARBA00023269"/>
    </source>
</evidence>
<proteinExistence type="inferred from homology"/>
<reference evidence="15" key="1">
    <citation type="journal article" date="2020" name="bioRxiv">
        <title>Hybrid origin of Populus tomentosa Carr. identified through genome sequencing and phylogenomic analysis.</title>
        <authorList>
            <person name="An X."/>
            <person name="Gao K."/>
            <person name="Chen Z."/>
            <person name="Li J."/>
            <person name="Yang X."/>
            <person name="Yang X."/>
            <person name="Zhou J."/>
            <person name="Guo T."/>
            <person name="Zhao T."/>
            <person name="Huang S."/>
            <person name="Miao D."/>
            <person name="Khan W.U."/>
            <person name="Rao P."/>
            <person name="Ye M."/>
            <person name="Lei B."/>
            <person name="Liao W."/>
            <person name="Wang J."/>
            <person name="Ji L."/>
            <person name="Li Y."/>
            <person name="Guo B."/>
            <person name="Mustafa N.S."/>
            <person name="Li S."/>
            <person name="Yun Q."/>
            <person name="Keller S.R."/>
            <person name="Mao J."/>
            <person name="Zhang R."/>
            <person name="Strauss S.H."/>
        </authorList>
    </citation>
    <scope>NUCLEOTIDE SEQUENCE</scope>
    <source>
        <strain evidence="15">GM15</strain>
        <tissue evidence="15">Leaf</tissue>
    </source>
</reference>